<comment type="caution">
    <text evidence="3">The sequence shown here is derived from an EMBL/GenBank/DDBJ whole genome shotgun (WGS) entry which is preliminary data.</text>
</comment>
<dbReference type="InterPro" id="IPR036986">
    <property type="entry name" value="S4_RNA-bd_sf"/>
</dbReference>
<reference evidence="3" key="1">
    <citation type="journal article" date="2021" name="PeerJ">
        <title>Extensive microbial diversity within the chicken gut microbiome revealed by metagenomics and culture.</title>
        <authorList>
            <person name="Gilroy R."/>
            <person name="Ravi A."/>
            <person name="Getino M."/>
            <person name="Pursley I."/>
            <person name="Horton D.L."/>
            <person name="Alikhan N.F."/>
            <person name="Baker D."/>
            <person name="Gharbi K."/>
            <person name="Hall N."/>
            <person name="Watson M."/>
            <person name="Adriaenssens E.M."/>
            <person name="Foster-Nyarko E."/>
            <person name="Jarju S."/>
            <person name="Secka A."/>
            <person name="Antonio M."/>
            <person name="Oren A."/>
            <person name="Chaudhuri R.R."/>
            <person name="La Ragione R."/>
            <person name="Hildebrand F."/>
            <person name="Pallen M.J."/>
        </authorList>
    </citation>
    <scope>NUCLEOTIDE SEQUENCE</scope>
    <source>
        <strain evidence="3">1282</strain>
    </source>
</reference>
<dbReference type="CDD" id="cd00165">
    <property type="entry name" value="S4"/>
    <property type="match status" value="1"/>
</dbReference>
<dbReference type="AlphaFoldDB" id="A0A9D1YEF5"/>
<dbReference type="SMART" id="SM00363">
    <property type="entry name" value="S4"/>
    <property type="match status" value="1"/>
</dbReference>
<organism evidence="3 4">
    <name type="scientific">Candidatus Acutalibacter pullistercoris</name>
    <dbReference type="NCBI Taxonomy" id="2838418"/>
    <lineage>
        <taxon>Bacteria</taxon>
        <taxon>Bacillati</taxon>
        <taxon>Bacillota</taxon>
        <taxon>Clostridia</taxon>
        <taxon>Eubacteriales</taxon>
        <taxon>Acutalibacteraceae</taxon>
        <taxon>Acutalibacter</taxon>
    </lineage>
</organism>
<dbReference type="Pfam" id="PF13275">
    <property type="entry name" value="S4_2"/>
    <property type="match status" value="1"/>
</dbReference>
<sequence length="72" mass="7928">MEEIRIDTEFIRLDAALKLSGLVDTGGQAKYLVQEGKVQVNGEPCLQRGKKLRPGDQFRLGEALFQIEGPGV</sequence>
<dbReference type="Gene3D" id="3.10.290.10">
    <property type="entry name" value="RNA-binding S4 domain"/>
    <property type="match status" value="1"/>
</dbReference>
<dbReference type="GO" id="GO:0003723">
    <property type="term" value="F:RNA binding"/>
    <property type="evidence" value="ECO:0007669"/>
    <property type="project" value="UniProtKB-KW"/>
</dbReference>
<dbReference type="Proteomes" id="UP000823915">
    <property type="component" value="Unassembled WGS sequence"/>
</dbReference>
<evidence type="ECO:0000313" key="3">
    <source>
        <dbReference type="EMBL" id="HIY27215.1"/>
    </source>
</evidence>
<feature type="domain" description="RNA-binding S4" evidence="2">
    <location>
        <begin position="11"/>
        <end position="68"/>
    </location>
</feature>
<dbReference type="EMBL" id="DXDU01000135">
    <property type="protein sequence ID" value="HIY27215.1"/>
    <property type="molecule type" value="Genomic_DNA"/>
</dbReference>
<proteinExistence type="predicted"/>
<evidence type="ECO:0000259" key="2">
    <source>
        <dbReference type="SMART" id="SM00363"/>
    </source>
</evidence>
<dbReference type="PROSITE" id="PS50889">
    <property type="entry name" value="S4"/>
    <property type="match status" value="1"/>
</dbReference>
<keyword evidence="1" id="KW-0694">RNA-binding</keyword>
<accession>A0A9D1YEF5</accession>
<evidence type="ECO:0000313" key="4">
    <source>
        <dbReference type="Proteomes" id="UP000823915"/>
    </source>
</evidence>
<evidence type="ECO:0000256" key="1">
    <source>
        <dbReference type="PROSITE-ProRule" id="PRU00182"/>
    </source>
</evidence>
<dbReference type="SUPFAM" id="SSF55174">
    <property type="entry name" value="Alpha-L RNA-binding motif"/>
    <property type="match status" value="1"/>
</dbReference>
<reference evidence="3" key="2">
    <citation type="submission" date="2021-04" db="EMBL/GenBank/DDBJ databases">
        <authorList>
            <person name="Gilroy R."/>
        </authorList>
    </citation>
    <scope>NUCLEOTIDE SEQUENCE</scope>
    <source>
        <strain evidence="3">1282</strain>
    </source>
</reference>
<gene>
    <name evidence="3" type="ORF">H9838_08605</name>
</gene>
<dbReference type="InterPro" id="IPR002942">
    <property type="entry name" value="S4_RNA-bd"/>
</dbReference>
<name>A0A9D1YEF5_9FIRM</name>
<protein>
    <submittedName>
        <fullName evidence="3">RNA-binding S4 domain-containing protein</fullName>
    </submittedName>
</protein>